<dbReference type="AlphaFoldDB" id="A0A6A3HEN1"/>
<gene>
    <name evidence="2" type="ORF">PR002_g27760</name>
</gene>
<feature type="region of interest" description="Disordered" evidence="1">
    <location>
        <begin position="65"/>
        <end position="85"/>
    </location>
</feature>
<organism evidence="2 3">
    <name type="scientific">Phytophthora rubi</name>
    <dbReference type="NCBI Taxonomy" id="129364"/>
    <lineage>
        <taxon>Eukaryota</taxon>
        <taxon>Sar</taxon>
        <taxon>Stramenopiles</taxon>
        <taxon>Oomycota</taxon>
        <taxon>Peronosporomycetes</taxon>
        <taxon>Peronosporales</taxon>
        <taxon>Peronosporaceae</taxon>
        <taxon>Phytophthora</taxon>
    </lineage>
</organism>
<dbReference type="Proteomes" id="UP000435112">
    <property type="component" value="Unassembled WGS sequence"/>
</dbReference>
<comment type="caution">
    <text evidence="2">The sequence shown here is derived from an EMBL/GenBank/DDBJ whole genome shotgun (WGS) entry which is preliminary data.</text>
</comment>
<reference evidence="2 3" key="1">
    <citation type="submission" date="2018-09" db="EMBL/GenBank/DDBJ databases">
        <title>Genomic investigation of the strawberry pathogen Phytophthora fragariae indicates pathogenicity is determined by transcriptional variation in three key races.</title>
        <authorList>
            <person name="Adams T.M."/>
            <person name="Armitage A.D."/>
            <person name="Sobczyk M.K."/>
            <person name="Bates H.J."/>
            <person name="Dunwell J.M."/>
            <person name="Nellist C.F."/>
            <person name="Harrison R.J."/>
        </authorList>
    </citation>
    <scope>NUCLEOTIDE SEQUENCE [LARGE SCALE GENOMIC DNA]</scope>
    <source>
        <strain evidence="2 3">SCRP324</strain>
    </source>
</reference>
<protein>
    <submittedName>
        <fullName evidence="2">Uncharacterized protein</fullName>
    </submittedName>
</protein>
<dbReference type="EMBL" id="QXFU01004509">
    <property type="protein sequence ID" value="KAE8968419.1"/>
    <property type="molecule type" value="Genomic_DNA"/>
</dbReference>
<evidence type="ECO:0000256" key="1">
    <source>
        <dbReference type="SAM" id="MobiDB-lite"/>
    </source>
</evidence>
<sequence>MLRLRRTLHFVVLARHFRRAVVVPTLPLGQATHVLHATALPLGETRWRLPLAPLQSRFLRSRTRLHSPRGSRTCTAAGPRTHSGVPFVHRQQSPRLYCRGAFPDAGAAVGAVVVPAA</sequence>
<accession>A0A6A3HEN1</accession>
<evidence type="ECO:0000313" key="3">
    <source>
        <dbReference type="Proteomes" id="UP000435112"/>
    </source>
</evidence>
<proteinExistence type="predicted"/>
<name>A0A6A3HEN1_9STRA</name>
<evidence type="ECO:0000313" key="2">
    <source>
        <dbReference type="EMBL" id="KAE8968419.1"/>
    </source>
</evidence>